<dbReference type="AlphaFoldDB" id="A0A0R2MSN0"/>
<evidence type="ECO:0000313" key="4">
    <source>
        <dbReference type="Proteomes" id="UP000050969"/>
    </source>
</evidence>
<dbReference type="PANTHER" id="PTHR13947:SF37">
    <property type="entry name" value="LD18367P"/>
    <property type="match status" value="1"/>
</dbReference>
<keyword evidence="4" id="KW-1185">Reference proteome</keyword>
<accession>A0A0R2MSN0</accession>
<dbReference type="GO" id="GO:0008080">
    <property type="term" value="F:N-acetyltransferase activity"/>
    <property type="evidence" value="ECO:0007669"/>
    <property type="project" value="InterPro"/>
</dbReference>
<reference evidence="3 4" key="1">
    <citation type="journal article" date="2015" name="Genome Announc.">
        <title>Expanding the biotechnology potential of lactobacilli through comparative genomics of 213 strains and associated genera.</title>
        <authorList>
            <person name="Sun Z."/>
            <person name="Harris H.M."/>
            <person name="McCann A."/>
            <person name="Guo C."/>
            <person name="Argimon S."/>
            <person name="Zhang W."/>
            <person name="Yang X."/>
            <person name="Jeffery I.B."/>
            <person name="Cooney J.C."/>
            <person name="Kagawa T.F."/>
            <person name="Liu W."/>
            <person name="Song Y."/>
            <person name="Salvetti E."/>
            <person name="Wrobel A."/>
            <person name="Rasinkangas P."/>
            <person name="Parkhill J."/>
            <person name="Rea M.C."/>
            <person name="O'Sullivan O."/>
            <person name="Ritari J."/>
            <person name="Douillard F.P."/>
            <person name="Paul Ross R."/>
            <person name="Yang R."/>
            <person name="Briner A.E."/>
            <person name="Felis G.E."/>
            <person name="de Vos W.M."/>
            <person name="Barrangou R."/>
            <person name="Klaenhammer T.R."/>
            <person name="Caufield P.W."/>
            <person name="Cui Y."/>
            <person name="Zhang H."/>
            <person name="O'Toole P.W."/>
        </authorList>
    </citation>
    <scope>NUCLEOTIDE SEQUENCE [LARGE SCALE GENOMIC DNA]</scope>
    <source>
        <strain evidence="3 4">DSM 24301</strain>
    </source>
</reference>
<proteinExistence type="predicted"/>
<dbReference type="Proteomes" id="UP000050969">
    <property type="component" value="Unassembled WGS sequence"/>
</dbReference>
<dbReference type="Pfam" id="PF00583">
    <property type="entry name" value="Acetyltransf_1"/>
    <property type="match status" value="1"/>
</dbReference>
<name>A0A0R2MSN0_9LACO</name>
<dbReference type="EMBL" id="JQCE01000035">
    <property type="protein sequence ID" value="KRO16591.1"/>
    <property type="molecule type" value="Genomic_DNA"/>
</dbReference>
<evidence type="ECO:0000259" key="2">
    <source>
        <dbReference type="PROSITE" id="PS51186"/>
    </source>
</evidence>
<dbReference type="SUPFAM" id="SSF55729">
    <property type="entry name" value="Acyl-CoA N-acyltransferases (Nat)"/>
    <property type="match status" value="1"/>
</dbReference>
<keyword evidence="1 3" id="KW-0808">Transferase</keyword>
<feature type="domain" description="N-acetyltransferase" evidence="2">
    <location>
        <begin position="3"/>
        <end position="153"/>
    </location>
</feature>
<dbReference type="PANTHER" id="PTHR13947">
    <property type="entry name" value="GNAT FAMILY N-ACETYLTRANSFERASE"/>
    <property type="match status" value="1"/>
</dbReference>
<dbReference type="InterPro" id="IPR000182">
    <property type="entry name" value="GNAT_dom"/>
</dbReference>
<dbReference type="InterPro" id="IPR050769">
    <property type="entry name" value="NAT_camello-type"/>
</dbReference>
<sequence length="154" mass="17443">MPITIRPVDCITDQHWQLLLAADPSQAMILRYLDQAHVFEAYREAHLCGLIALVEQTTNRIEIMNLAVTPADQGQGIGTRLLTFALNWAEQCGAIRVEIGTGSTSFEQLYLYQKMGFRVVAVVPNFFLDHYDEPIVENKLVLKDMIRLALELKP</sequence>
<dbReference type="PATRIC" id="fig|1293598.4.peg.1083"/>
<dbReference type="CDD" id="cd04301">
    <property type="entry name" value="NAT_SF"/>
    <property type="match status" value="1"/>
</dbReference>
<organism evidence="3 4">
    <name type="scientific">Lacticaseibacillus saniviri JCM 17471 = DSM 24301</name>
    <dbReference type="NCBI Taxonomy" id="1293598"/>
    <lineage>
        <taxon>Bacteria</taxon>
        <taxon>Bacillati</taxon>
        <taxon>Bacillota</taxon>
        <taxon>Bacilli</taxon>
        <taxon>Lactobacillales</taxon>
        <taxon>Lactobacillaceae</taxon>
        <taxon>Lacticaseibacillus</taxon>
    </lineage>
</organism>
<comment type="caution">
    <text evidence="3">The sequence shown here is derived from an EMBL/GenBank/DDBJ whole genome shotgun (WGS) entry which is preliminary data.</text>
</comment>
<dbReference type="RefSeq" id="WP_056992945.1">
    <property type="nucleotide sequence ID" value="NZ_JQCE01000035.1"/>
</dbReference>
<evidence type="ECO:0000256" key="1">
    <source>
        <dbReference type="ARBA" id="ARBA00022679"/>
    </source>
</evidence>
<protein>
    <submittedName>
        <fullName evidence="3">Acetyltransferase</fullName>
    </submittedName>
</protein>
<dbReference type="InterPro" id="IPR016181">
    <property type="entry name" value="Acyl_CoA_acyltransferase"/>
</dbReference>
<dbReference type="PROSITE" id="PS51186">
    <property type="entry name" value="GNAT"/>
    <property type="match status" value="1"/>
</dbReference>
<dbReference type="Gene3D" id="3.40.630.30">
    <property type="match status" value="1"/>
</dbReference>
<gene>
    <name evidence="3" type="ORF">IV56_GL001033</name>
</gene>
<evidence type="ECO:0000313" key="3">
    <source>
        <dbReference type="EMBL" id="KRO16591.1"/>
    </source>
</evidence>